<dbReference type="EMBL" id="PP856017">
    <property type="protein sequence ID" value="XBS47594.1"/>
    <property type="molecule type" value="Genomic_DNA"/>
</dbReference>
<evidence type="ECO:0000313" key="1">
    <source>
        <dbReference type="EMBL" id="XBS47594.1"/>
    </source>
</evidence>
<organism evidence="1">
    <name type="scientific">Burkholderia phage vB_BgluM-SURPRISE13</name>
    <dbReference type="NCBI Taxonomy" id="3159457"/>
    <lineage>
        <taxon>Viruses</taxon>
    </lineage>
</organism>
<sequence>MLISQQVVTKTGFIKSMSNQISKENLALIRKYIVQAVKFVIPYELINSEPYNDQFEMIYGMKMDANMDIEKMNSRFSDYREHCRLPFPICVFENESILILCVQRSLNKVKGERENAKAYRDEEIAPNLNSDLRIFDVFTVGKDGFVYPKCSNIDNRYAMALAIHEELNLPICFTGVAEGSPDDVVQAAIGNIKAANFMVLSEQEMLALRGARKMSHRLPNADYSQSPQYAQYVTTARHWSNSDYYQVNEILRYLNCANAPVRRYTPTQKEASGIPVRQLPFYTYRVLTLVKVNKEFESMEEVKAASSKHKYHIERRASFVRGHVKIRNGKPFWWNPHLRNKKNIDTLGFVDKDYRVEV</sequence>
<gene>
    <name evidence="1" type="ORF">SURPRISE13_216</name>
</gene>
<accession>A0AAU7PFR8</accession>
<reference evidence="1" key="1">
    <citation type="submission" date="2024-05" db="EMBL/GenBank/DDBJ databases">
        <title>Isolation and characterization of the novel Burkholderia jumbo bacteriophage Surprise13.</title>
        <authorList>
            <person name="Supina B.S.I."/>
            <person name="Dennis J."/>
        </authorList>
    </citation>
    <scope>NUCLEOTIDE SEQUENCE</scope>
</reference>
<proteinExistence type="predicted"/>
<protein>
    <submittedName>
        <fullName evidence="1">Uncharacterized protein</fullName>
    </submittedName>
</protein>
<name>A0AAU7PFR8_9VIRU</name>